<reference evidence="2 3" key="1">
    <citation type="journal article" date="2018" name="Elife">
        <title>Functional genomics of lipid metabolism in the oleaginous yeast Rhodosporidium toruloides.</title>
        <authorList>
            <person name="Coradetti S.T."/>
            <person name="Pinel D."/>
            <person name="Geiselman G."/>
            <person name="Ito M."/>
            <person name="Mondo S."/>
            <person name="Reilly M.C."/>
            <person name="Cheng Y.F."/>
            <person name="Bauer S."/>
            <person name="Grigoriev I."/>
            <person name="Gladden J.M."/>
            <person name="Simmons B.A."/>
            <person name="Brem R."/>
            <person name="Arkin A.P."/>
            <person name="Skerker J.M."/>
        </authorList>
    </citation>
    <scope>NUCLEOTIDE SEQUENCE [LARGE SCALE GENOMIC DNA]</scope>
    <source>
        <strain evidence="2 3">NBRC 0880</strain>
    </source>
</reference>
<proteinExistence type="predicted"/>
<gene>
    <name evidence="2" type="ORF">AAT19DRAFT_16683</name>
</gene>
<accession>A0A2T0A422</accession>
<sequence length="207" mass="21595">MRRRVTEMAEKGSQACLPARARRAVQILRTSVKRGPSVGPTLPASSVAPSIPSVPLACASQAVVHPSPPASSMPQRSARRSRIVRAATREGDAPSRSSSRVTLKLPILAAKPPSLALALPSSESERALSTVLREVVAPYFGGRIGLPPRDARNAEPCDDLDSDLLRFTVELLCDEMGGCEDEAGGGGGEVGGSGMVTLALYSLPGPF</sequence>
<evidence type="ECO:0000256" key="1">
    <source>
        <dbReference type="SAM" id="MobiDB-lite"/>
    </source>
</evidence>
<feature type="region of interest" description="Disordered" evidence="1">
    <location>
        <begin position="64"/>
        <end position="98"/>
    </location>
</feature>
<evidence type="ECO:0000313" key="3">
    <source>
        <dbReference type="Proteomes" id="UP000239560"/>
    </source>
</evidence>
<evidence type="ECO:0000313" key="2">
    <source>
        <dbReference type="EMBL" id="PRQ72759.1"/>
    </source>
</evidence>
<name>A0A2T0A422_RHOTO</name>
<organism evidence="2 3">
    <name type="scientific">Rhodotorula toruloides</name>
    <name type="common">Yeast</name>
    <name type="synonym">Rhodosporidium toruloides</name>
    <dbReference type="NCBI Taxonomy" id="5286"/>
    <lineage>
        <taxon>Eukaryota</taxon>
        <taxon>Fungi</taxon>
        <taxon>Dikarya</taxon>
        <taxon>Basidiomycota</taxon>
        <taxon>Pucciniomycotina</taxon>
        <taxon>Microbotryomycetes</taxon>
        <taxon>Sporidiobolales</taxon>
        <taxon>Sporidiobolaceae</taxon>
        <taxon>Rhodotorula</taxon>
    </lineage>
</organism>
<dbReference type="Proteomes" id="UP000239560">
    <property type="component" value="Unassembled WGS sequence"/>
</dbReference>
<dbReference type="AlphaFoldDB" id="A0A2T0A422"/>
<protein>
    <submittedName>
        <fullName evidence="2">Uncharacterized protein</fullName>
    </submittedName>
</protein>
<comment type="caution">
    <text evidence="2">The sequence shown here is derived from an EMBL/GenBank/DDBJ whole genome shotgun (WGS) entry which is preliminary data.</text>
</comment>
<dbReference type="EMBL" id="LCTV02000009">
    <property type="protein sequence ID" value="PRQ72759.1"/>
    <property type="molecule type" value="Genomic_DNA"/>
</dbReference>